<accession>A0A3Q0JI70</accession>
<dbReference type="AlphaFoldDB" id="A0A3Q0JI70"/>
<organism evidence="1 2">
    <name type="scientific">Diaphorina citri</name>
    <name type="common">Asian citrus psyllid</name>
    <dbReference type="NCBI Taxonomy" id="121845"/>
    <lineage>
        <taxon>Eukaryota</taxon>
        <taxon>Metazoa</taxon>
        <taxon>Ecdysozoa</taxon>
        <taxon>Arthropoda</taxon>
        <taxon>Hexapoda</taxon>
        <taxon>Insecta</taxon>
        <taxon>Pterygota</taxon>
        <taxon>Neoptera</taxon>
        <taxon>Paraneoptera</taxon>
        <taxon>Hemiptera</taxon>
        <taxon>Sternorrhyncha</taxon>
        <taxon>Psylloidea</taxon>
        <taxon>Psyllidae</taxon>
        <taxon>Diaphorininae</taxon>
        <taxon>Diaphorina</taxon>
    </lineage>
</organism>
<name>A0A3Q0JI70_DIACI</name>
<evidence type="ECO:0000313" key="2">
    <source>
        <dbReference type="RefSeq" id="XP_026686803.1"/>
    </source>
</evidence>
<dbReference type="RefSeq" id="XP_026686803.1">
    <property type="nucleotide sequence ID" value="XM_026831002.1"/>
</dbReference>
<dbReference type="PaxDb" id="121845-A0A3Q0JI70"/>
<protein>
    <submittedName>
        <fullName evidence="2">Uncharacterized protein LOC113471671</fullName>
    </submittedName>
</protein>
<dbReference type="Proteomes" id="UP000079169">
    <property type="component" value="Unplaced"/>
</dbReference>
<dbReference type="GeneID" id="113471671"/>
<gene>
    <name evidence="2" type="primary">LOC113471671</name>
</gene>
<keyword evidence="1" id="KW-1185">Reference proteome</keyword>
<sequence>MAVVQKRNFTRSKNELVKLKEVIEGVKAKSITDDNYEGAKTLFKVFTSKLKTYETRRNDLEAVAQDEDLDVLIPKESEDLYDYLYNFSVVERTDLKYKLSFADEFESLKKCFKPSTNLLKQLYYKRFPLKENKHKDLKSLIESKIIPTLLQKLL</sequence>
<proteinExistence type="predicted"/>
<evidence type="ECO:0000313" key="1">
    <source>
        <dbReference type="Proteomes" id="UP000079169"/>
    </source>
</evidence>
<dbReference type="KEGG" id="dci:113471671"/>
<reference evidence="2" key="1">
    <citation type="submission" date="2025-08" db="UniProtKB">
        <authorList>
            <consortium name="RefSeq"/>
        </authorList>
    </citation>
    <scope>IDENTIFICATION</scope>
</reference>